<feature type="chain" id="PRO_5011789746" evidence="1">
    <location>
        <begin position="21"/>
        <end position="280"/>
    </location>
</feature>
<dbReference type="AlphaFoldDB" id="A0A1I0MNP3"/>
<name>A0A1I0MNP3_9RHOB</name>
<dbReference type="Pfam" id="PF13609">
    <property type="entry name" value="Porin_4"/>
    <property type="match status" value="1"/>
</dbReference>
<dbReference type="RefSeq" id="WP_177179267.1">
    <property type="nucleotide sequence ID" value="NZ_FOJB01000001.1"/>
</dbReference>
<dbReference type="GO" id="GO:0016020">
    <property type="term" value="C:membrane"/>
    <property type="evidence" value="ECO:0007669"/>
    <property type="project" value="InterPro"/>
</dbReference>
<evidence type="ECO:0000313" key="3">
    <source>
        <dbReference type="EMBL" id="SEV90148.1"/>
    </source>
</evidence>
<dbReference type="InterPro" id="IPR023614">
    <property type="entry name" value="Porin_dom_sf"/>
</dbReference>
<evidence type="ECO:0000259" key="2">
    <source>
        <dbReference type="Pfam" id="PF13609"/>
    </source>
</evidence>
<accession>A0A1I0MNP3</accession>
<sequence length="280" mass="28231">MKKILFASTALVASAGFAAAEISFSGEAGIGFEYADVAVGDDWTLDHYLTLTVSMTGETDGGLGFGATFDITNTAGGGAVDGSSAYIEGGFGKFSVGNVGSAVDAKLGLSDIGYGGIGTDNVAEALVDAADMGNMMYEGTFGDFGIAISHDFNGTEITSVAATYSMGDFNVGLGYDDWGNIDTSNTIHVKAGADIADFSINALYSRNDDNDVTSYGIHGAYTMGAVVVSAAYSEVEVGALSTDAYGLGVAYDLGGGASFNAGVGEVGGTTVADLGIIMLF</sequence>
<dbReference type="GO" id="GO:0015288">
    <property type="term" value="F:porin activity"/>
    <property type="evidence" value="ECO:0007669"/>
    <property type="project" value="InterPro"/>
</dbReference>
<keyword evidence="4" id="KW-1185">Reference proteome</keyword>
<feature type="domain" description="Porin" evidence="2">
    <location>
        <begin position="7"/>
        <end position="266"/>
    </location>
</feature>
<protein>
    <submittedName>
        <fullName evidence="3">Outer membrane protein OmpU</fullName>
    </submittedName>
</protein>
<proteinExistence type="predicted"/>
<dbReference type="Gene3D" id="2.40.160.10">
    <property type="entry name" value="Porin"/>
    <property type="match status" value="1"/>
</dbReference>
<dbReference type="Proteomes" id="UP000199650">
    <property type="component" value="Unassembled WGS sequence"/>
</dbReference>
<dbReference type="InterPro" id="IPR033900">
    <property type="entry name" value="Gram_neg_porin_domain"/>
</dbReference>
<dbReference type="EMBL" id="FOJB01000001">
    <property type="protein sequence ID" value="SEV90148.1"/>
    <property type="molecule type" value="Genomic_DNA"/>
</dbReference>
<evidence type="ECO:0000313" key="4">
    <source>
        <dbReference type="Proteomes" id="UP000199650"/>
    </source>
</evidence>
<dbReference type="STRING" id="1173584.SAMN05444851_0203"/>
<organism evidence="3 4">
    <name type="scientific">Aliiroseovarius sediminilitoris</name>
    <dbReference type="NCBI Taxonomy" id="1173584"/>
    <lineage>
        <taxon>Bacteria</taxon>
        <taxon>Pseudomonadati</taxon>
        <taxon>Pseudomonadota</taxon>
        <taxon>Alphaproteobacteria</taxon>
        <taxon>Rhodobacterales</taxon>
        <taxon>Paracoccaceae</taxon>
        <taxon>Aliiroseovarius</taxon>
    </lineage>
</organism>
<reference evidence="3 4" key="1">
    <citation type="submission" date="2016-10" db="EMBL/GenBank/DDBJ databases">
        <authorList>
            <person name="de Groot N.N."/>
        </authorList>
    </citation>
    <scope>NUCLEOTIDE SEQUENCE [LARGE SCALE GENOMIC DNA]</scope>
    <source>
        <strain evidence="3 4">DSM 29439</strain>
    </source>
</reference>
<dbReference type="SUPFAM" id="SSF56935">
    <property type="entry name" value="Porins"/>
    <property type="match status" value="1"/>
</dbReference>
<gene>
    <name evidence="3" type="ORF">SAMN05444851_0203</name>
</gene>
<evidence type="ECO:0000256" key="1">
    <source>
        <dbReference type="SAM" id="SignalP"/>
    </source>
</evidence>
<keyword evidence="1" id="KW-0732">Signal</keyword>
<feature type="signal peptide" evidence="1">
    <location>
        <begin position="1"/>
        <end position="20"/>
    </location>
</feature>